<reference evidence="2 3" key="1">
    <citation type="submission" date="2017-10" db="EMBL/GenBank/DDBJ databases">
        <title>Comparative genomics in systemic dimorphic fungi from Ajellomycetaceae.</title>
        <authorList>
            <person name="Munoz J.F."/>
            <person name="Mcewen J.G."/>
            <person name="Clay O.K."/>
            <person name="Cuomo C.A."/>
        </authorList>
    </citation>
    <scope>NUCLEOTIDE SEQUENCE [LARGE SCALE GENOMIC DNA]</scope>
    <source>
        <strain evidence="2 3">UAMH5409</strain>
    </source>
</reference>
<accession>A0A2B7XW49</accession>
<comment type="caution">
    <text evidence="2">The sequence shown here is derived from an EMBL/GenBank/DDBJ whole genome shotgun (WGS) entry which is preliminary data.</text>
</comment>
<dbReference type="STRING" id="1447875.A0A2B7XW49"/>
<dbReference type="AlphaFoldDB" id="A0A2B7XW49"/>
<feature type="compositionally biased region" description="Low complexity" evidence="1">
    <location>
        <begin position="138"/>
        <end position="152"/>
    </location>
</feature>
<evidence type="ECO:0000313" key="2">
    <source>
        <dbReference type="EMBL" id="PGH13230.1"/>
    </source>
</evidence>
<keyword evidence="3" id="KW-1185">Reference proteome</keyword>
<evidence type="ECO:0000256" key="1">
    <source>
        <dbReference type="SAM" id="MobiDB-lite"/>
    </source>
</evidence>
<feature type="region of interest" description="Disordered" evidence="1">
    <location>
        <begin position="134"/>
        <end position="156"/>
    </location>
</feature>
<feature type="region of interest" description="Disordered" evidence="1">
    <location>
        <begin position="1"/>
        <end position="30"/>
    </location>
</feature>
<name>A0A2B7XW49_9EURO</name>
<feature type="compositionally biased region" description="Polar residues" evidence="1">
    <location>
        <begin position="8"/>
        <end position="22"/>
    </location>
</feature>
<dbReference type="Proteomes" id="UP000223968">
    <property type="component" value="Unassembled WGS sequence"/>
</dbReference>
<proteinExistence type="predicted"/>
<organism evidence="2 3">
    <name type="scientific">Helicocarpus griseus UAMH5409</name>
    <dbReference type="NCBI Taxonomy" id="1447875"/>
    <lineage>
        <taxon>Eukaryota</taxon>
        <taxon>Fungi</taxon>
        <taxon>Dikarya</taxon>
        <taxon>Ascomycota</taxon>
        <taxon>Pezizomycotina</taxon>
        <taxon>Eurotiomycetes</taxon>
        <taxon>Eurotiomycetidae</taxon>
        <taxon>Onygenales</taxon>
        <taxon>Ajellomycetaceae</taxon>
        <taxon>Helicocarpus</taxon>
    </lineage>
</organism>
<dbReference type="EMBL" id="PDNB01000048">
    <property type="protein sequence ID" value="PGH13230.1"/>
    <property type="molecule type" value="Genomic_DNA"/>
</dbReference>
<gene>
    <name evidence="2" type="ORF">AJ79_03788</name>
</gene>
<protein>
    <submittedName>
        <fullName evidence="2">Uncharacterized protein</fullName>
    </submittedName>
</protein>
<sequence>MQPPSPTPNHHQLTPSPPFNQDNNANANANINTDMDLNKLLIDTFNKVGRASGAGGLESSKWAVNGGESESWYRTRARLNQARQEQQLLQQTQGQRQRQTTIIRNGARTIGAGQGRRILQQQQQQQQQSHLGECRVPSSSNKGMNGNNGVVSTTTAGSTPTKVLRVKDVGMAVDMSSLHSVMRQCIDPGLERIVDVWVVGEKSMWLIHQLNDVERSIGKPHYNPSFHIDKQSDTLLIAAGPVA</sequence>
<evidence type="ECO:0000313" key="3">
    <source>
        <dbReference type="Proteomes" id="UP000223968"/>
    </source>
</evidence>
<dbReference type="OrthoDB" id="4188656at2759"/>